<dbReference type="SUPFAM" id="SSF56801">
    <property type="entry name" value="Acetyl-CoA synthetase-like"/>
    <property type="match status" value="1"/>
</dbReference>
<feature type="domain" description="AMP-dependent synthetase/ligase" evidence="6">
    <location>
        <begin position="127"/>
        <end position="527"/>
    </location>
</feature>
<organism evidence="9 10">
    <name type="scientific">Candidatus Paraluminiphilus aquimaris</name>
    <dbReference type="NCBI Taxonomy" id="2518994"/>
    <lineage>
        <taxon>Bacteria</taxon>
        <taxon>Pseudomonadati</taxon>
        <taxon>Pseudomonadota</taxon>
        <taxon>Gammaproteobacteria</taxon>
        <taxon>Cellvibrionales</taxon>
        <taxon>Halieaceae</taxon>
        <taxon>Candidatus Paraluminiphilus</taxon>
    </lineage>
</organism>
<protein>
    <submittedName>
        <fullName evidence="9">Acetoacetate--CoA ligase</fullName>
        <ecNumber evidence="9">6.2.1.16</ecNumber>
    </submittedName>
</protein>
<evidence type="ECO:0000256" key="1">
    <source>
        <dbReference type="ARBA" id="ARBA00006432"/>
    </source>
</evidence>
<dbReference type="InterPro" id="IPR032387">
    <property type="entry name" value="ACAS_N"/>
</dbReference>
<dbReference type="InterPro" id="IPR005914">
    <property type="entry name" value="Acac_CoA_synth"/>
</dbReference>
<evidence type="ECO:0000259" key="7">
    <source>
        <dbReference type="Pfam" id="PF13193"/>
    </source>
</evidence>
<feature type="domain" description="Acetyl-coenzyme A synthetase N-terminal" evidence="8">
    <location>
        <begin position="68"/>
        <end position="124"/>
    </location>
</feature>
<dbReference type="EC" id="6.2.1.16" evidence="9"/>
<comment type="similarity">
    <text evidence="1">Belongs to the ATP-dependent AMP-binding enzyme family.</text>
</comment>
<reference evidence="9 10" key="1">
    <citation type="submission" date="2019-02" db="EMBL/GenBank/DDBJ databases">
        <title>Halieaceae_genomes.</title>
        <authorList>
            <person name="Li S.-H."/>
        </authorList>
    </citation>
    <scope>NUCLEOTIDE SEQUENCE [LARGE SCALE GENOMIC DNA]</scope>
    <source>
        <strain evidence="9 10">JH123</strain>
    </source>
</reference>
<evidence type="ECO:0000259" key="6">
    <source>
        <dbReference type="Pfam" id="PF00501"/>
    </source>
</evidence>
<dbReference type="Pfam" id="PF16177">
    <property type="entry name" value="ACAS_N"/>
    <property type="match status" value="1"/>
</dbReference>
<sequence length="706" mass="77327">MSQISGDSVDTGVSSDSTSGSGSISSSGFIDNRIPLWSPSAERIAQAELTAFSAFVTERFPETHVSTYEALHHWSITATHDFWRCIWDYCDVIASRDSEVVVRDLEKMPGATWFPDARLNFAENLLRRRGDQTAIISLLENGTRRETSFDDLYSQVAAIAAALKARGVESGDRVAGFMPNVTETVVAMLAATSLGAVWTSCSPDFGFQGVMDRFGQVKPKVLFAANGYFYNGKAHDSLRKVRQIAEEIDSLEHVVVVEVIVEDVVEGEVEGVVEAVIETAEQARDTAGIANIKGAALFSDWARAQAEVTQIEFAQLPFNHPLYIMYSSGTTGVPKCIVHGAGGTLVQHLKEHRLHCDIGPADTLFYFTTCGWMMWNWLVSGLACGATLVLYDGSPFADEGRVLLDAIDRERITVFGTSAKFISGIEKAGLKPRLTHDLSSLKTVLSTGSPLSHESFEYVYRDFKTDVLLASIAGGTDIISCFVGGCPTRPVYTGQIQCRALGMAVEFWDETGTSLTKGKGELVCKTPFPSMPIGFWSDEDGGKYHRAYFAQFDNVWCHGDYGELTAEDGAIIHGRSDAVLNPGGVRIGTAEIYRQVEKLESIVESIVIGQDWQDDVRVVLFVVLREGEVLDEQLAQAVRVTIRENATPRHVPAKIIQVPEIPRTLSGKIVELAVREVVHGRPVNNVDALANPEALEHFADITELKF</sequence>
<dbReference type="NCBIfam" id="TIGR01217">
    <property type="entry name" value="ac_ac_CoA_syn"/>
    <property type="match status" value="1"/>
</dbReference>
<evidence type="ECO:0000313" key="10">
    <source>
        <dbReference type="Proteomes" id="UP001317963"/>
    </source>
</evidence>
<evidence type="ECO:0000313" key="9">
    <source>
        <dbReference type="EMBL" id="UZP74287.1"/>
    </source>
</evidence>
<dbReference type="Proteomes" id="UP001317963">
    <property type="component" value="Chromosome"/>
</dbReference>
<evidence type="ECO:0000256" key="4">
    <source>
        <dbReference type="ARBA" id="ARBA00022840"/>
    </source>
</evidence>
<dbReference type="Gene3D" id="3.30.300.30">
    <property type="match status" value="1"/>
</dbReference>
<feature type="region of interest" description="Disordered" evidence="5">
    <location>
        <begin position="1"/>
        <end position="26"/>
    </location>
</feature>
<dbReference type="Gene3D" id="3.40.50.12780">
    <property type="entry name" value="N-terminal domain of ligase-like"/>
    <property type="match status" value="1"/>
</dbReference>
<dbReference type="InterPro" id="IPR045851">
    <property type="entry name" value="AMP-bd_C_sf"/>
</dbReference>
<gene>
    <name evidence="9" type="ORF">E0F26_05790</name>
</gene>
<dbReference type="InterPro" id="IPR000873">
    <property type="entry name" value="AMP-dep_synth/lig_dom"/>
</dbReference>
<keyword evidence="10" id="KW-1185">Reference proteome</keyword>
<dbReference type="NCBIfam" id="NF002937">
    <property type="entry name" value="PRK03584.1"/>
    <property type="match status" value="1"/>
</dbReference>
<dbReference type="InterPro" id="IPR025110">
    <property type="entry name" value="AMP-bd_C"/>
</dbReference>
<evidence type="ECO:0000256" key="3">
    <source>
        <dbReference type="ARBA" id="ARBA00022741"/>
    </source>
</evidence>
<dbReference type="Pfam" id="PF13193">
    <property type="entry name" value="AMP-binding_C"/>
    <property type="match status" value="1"/>
</dbReference>
<dbReference type="PANTHER" id="PTHR42921:SF1">
    <property type="entry name" value="ACETOACETYL-COA SYNTHETASE"/>
    <property type="match status" value="1"/>
</dbReference>
<dbReference type="GO" id="GO:0030729">
    <property type="term" value="F:acetoacetate-CoA ligase activity"/>
    <property type="evidence" value="ECO:0007669"/>
    <property type="project" value="UniProtKB-EC"/>
</dbReference>
<keyword evidence="4" id="KW-0067">ATP-binding</keyword>
<dbReference type="RefSeq" id="WP_279243099.1">
    <property type="nucleotide sequence ID" value="NZ_CP036501.1"/>
</dbReference>
<keyword evidence="3" id="KW-0547">Nucleotide-binding</keyword>
<accession>A0ABY6Q6J3</accession>
<evidence type="ECO:0000256" key="2">
    <source>
        <dbReference type="ARBA" id="ARBA00022598"/>
    </source>
</evidence>
<keyword evidence="2 9" id="KW-0436">Ligase</keyword>
<dbReference type="EMBL" id="CP036501">
    <property type="protein sequence ID" value="UZP74287.1"/>
    <property type="molecule type" value="Genomic_DNA"/>
</dbReference>
<feature type="domain" description="AMP-binding enzyme C-terminal" evidence="7">
    <location>
        <begin position="600"/>
        <end position="668"/>
    </location>
</feature>
<dbReference type="CDD" id="cd05943">
    <property type="entry name" value="AACS"/>
    <property type="match status" value="1"/>
</dbReference>
<dbReference type="PANTHER" id="PTHR42921">
    <property type="entry name" value="ACETOACETYL-COA SYNTHETASE"/>
    <property type="match status" value="1"/>
</dbReference>
<evidence type="ECO:0000259" key="8">
    <source>
        <dbReference type="Pfam" id="PF16177"/>
    </source>
</evidence>
<proteinExistence type="inferred from homology"/>
<name>A0ABY6Q6J3_9GAMM</name>
<dbReference type="Pfam" id="PF00501">
    <property type="entry name" value="AMP-binding"/>
    <property type="match status" value="1"/>
</dbReference>
<dbReference type="InterPro" id="IPR020845">
    <property type="entry name" value="AMP-binding_CS"/>
</dbReference>
<dbReference type="PROSITE" id="PS00455">
    <property type="entry name" value="AMP_BINDING"/>
    <property type="match status" value="1"/>
</dbReference>
<dbReference type="InterPro" id="IPR042099">
    <property type="entry name" value="ANL_N_sf"/>
</dbReference>
<evidence type="ECO:0000256" key="5">
    <source>
        <dbReference type="SAM" id="MobiDB-lite"/>
    </source>
</evidence>